<dbReference type="InterPro" id="IPR036291">
    <property type="entry name" value="NAD(P)-bd_dom_sf"/>
</dbReference>
<dbReference type="EMBL" id="QPJC01000002">
    <property type="protein sequence ID" value="RCW46263.1"/>
    <property type="molecule type" value="Genomic_DNA"/>
</dbReference>
<dbReference type="Gene3D" id="3.40.50.720">
    <property type="entry name" value="NAD(P)-binding Rossmann-like Domain"/>
    <property type="match status" value="1"/>
</dbReference>
<dbReference type="PROSITE" id="PS00061">
    <property type="entry name" value="ADH_SHORT"/>
    <property type="match status" value="1"/>
</dbReference>
<dbReference type="InterPro" id="IPR002347">
    <property type="entry name" value="SDR_fam"/>
</dbReference>
<comment type="caution">
    <text evidence="4">The sequence shown here is derived from an EMBL/GenBank/DDBJ whole genome shotgun (WGS) entry which is preliminary data.</text>
</comment>
<keyword evidence="2" id="KW-0560">Oxidoreductase</keyword>
<dbReference type="Pfam" id="PF00106">
    <property type="entry name" value="adh_short"/>
    <property type="match status" value="1"/>
</dbReference>
<dbReference type="RefSeq" id="WP_114452042.1">
    <property type="nucleotide sequence ID" value="NZ_QPJC01000002.1"/>
</dbReference>
<proteinExistence type="inferred from homology"/>
<evidence type="ECO:0000313" key="4">
    <source>
        <dbReference type="EMBL" id="RCW46263.1"/>
    </source>
</evidence>
<dbReference type="PANTHER" id="PTHR44196:SF1">
    <property type="entry name" value="DEHYDROGENASE_REDUCTASE SDR FAMILY MEMBER 7B"/>
    <property type="match status" value="1"/>
</dbReference>
<dbReference type="NCBIfam" id="NF005495">
    <property type="entry name" value="PRK07109.1"/>
    <property type="match status" value="1"/>
</dbReference>
<dbReference type="Proteomes" id="UP000253495">
    <property type="component" value="Unassembled WGS sequence"/>
</dbReference>
<dbReference type="SUPFAM" id="SSF51735">
    <property type="entry name" value="NAD(P)-binding Rossmann-fold domains"/>
    <property type="match status" value="1"/>
</dbReference>
<dbReference type="AlphaFoldDB" id="A0A368VWN3"/>
<comment type="similarity">
    <text evidence="1 3">Belongs to the short-chain dehydrogenases/reductases (SDR) family.</text>
</comment>
<dbReference type="GO" id="GO:0016491">
    <property type="term" value="F:oxidoreductase activity"/>
    <property type="evidence" value="ECO:0007669"/>
    <property type="project" value="UniProtKB-KW"/>
</dbReference>
<dbReference type="PANTHER" id="PTHR44196">
    <property type="entry name" value="DEHYDROGENASE/REDUCTASE SDR FAMILY MEMBER 7B"/>
    <property type="match status" value="1"/>
</dbReference>
<name>A0A368VWN3_9ACTN</name>
<evidence type="ECO:0000313" key="5">
    <source>
        <dbReference type="Proteomes" id="UP000253495"/>
    </source>
</evidence>
<dbReference type="OrthoDB" id="151996at2"/>
<protein>
    <submittedName>
        <fullName evidence="4">Short-subunit dehydrogenase</fullName>
    </submittedName>
</protein>
<dbReference type="PRINTS" id="PR00081">
    <property type="entry name" value="GDHRDH"/>
</dbReference>
<gene>
    <name evidence="4" type="ORF">DFQ14_102566</name>
</gene>
<evidence type="ECO:0000256" key="1">
    <source>
        <dbReference type="ARBA" id="ARBA00006484"/>
    </source>
</evidence>
<evidence type="ECO:0000256" key="2">
    <source>
        <dbReference type="ARBA" id="ARBA00023002"/>
    </source>
</evidence>
<keyword evidence="5" id="KW-1185">Reference proteome</keyword>
<evidence type="ECO:0000256" key="3">
    <source>
        <dbReference type="RuleBase" id="RU000363"/>
    </source>
</evidence>
<dbReference type="PRINTS" id="PR00080">
    <property type="entry name" value="SDRFAMILY"/>
</dbReference>
<dbReference type="InterPro" id="IPR020904">
    <property type="entry name" value="Sc_DH/Rdtase_CS"/>
</dbReference>
<reference evidence="4 5" key="1">
    <citation type="submission" date="2018-07" db="EMBL/GenBank/DDBJ databases">
        <title>Genomic Encyclopedia of Type Strains, Phase III (KMG-III): the genomes of soil and plant-associated and newly described type strains.</title>
        <authorList>
            <person name="Whitman W."/>
        </authorList>
    </citation>
    <scope>NUCLEOTIDE SEQUENCE [LARGE SCALE GENOMIC DNA]</scope>
    <source>
        <strain evidence="4 5">CECT 8575</strain>
    </source>
</reference>
<organism evidence="4 5">
    <name type="scientific">Halopolyspora algeriensis</name>
    <dbReference type="NCBI Taxonomy" id="1500506"/>
    <lineage>
        <taxon>Bacteria</taxon>
        <taxon>Bacillati</taxon>
        <taxon>Actinomycetota</taxon>
        <taxon>Actinomycetes</taxon>
        <taxon>Actinomycetes incertae sedis</taxon>
        <taxon>Halopolyspora</taxon>
    </lineage>
</organism>
<dbReference type="GO" id="GO:0016020">
    <property type="term" value="C:membrane"/>
    <property type="evidence" value="ECO:0007669"/>
    <property type="project" value="TreeGrafter"/>
</dbReference>
<sequence>MASTANREVAVVTGGTAGAGRAIVRELAVSGYDVAILARGRAGLDGAAGDVDSAGGKALPITVDVADQDAVRQAATQVEDTLGEIAVWVNTAFAGSLAFSWDTDMAEFRRITEVSYYGQVHGTLAALERMRPRDRGVIINVGSAMAYRSIPLQAAYCGAKHAVKGFTESVMTELVHDKSKVELCTVQLPGLNTPQFNWNASKMPRHPMPVPPIFQPELAGRAVAFLARHPRRNMWVGIATAYTILGERIAPKVLDVFLGRTGVNSQQTDADLPRWGANLFEPQDEQADRGAHGPFDDQAHSRDPVLWLSRHRRAVLTGMAGLTATCSALAARSGRKRR</sequence>
<accession>A0A368VWN3</accession>